<dbReference type="InterPro" id="IPR053550">
    <property type="entry name" value="CD-NTase"/>
</dbReference>
<dbReference type="Proteomes" id="UP000266489">
    <property type="component" value="Unassembled WGS sequence"/>
</dbReference>
<organism evidence="3 4">
    <name type="scientific">Candidatus Cryosericum odellii</name>
    <dbReference type="NCBI Taxonomy" id="2290917"/>
    <lineage>
        <taxon>Bacteria</taxon>
        <taxon>Pseudomonadati</taxon>
        <taxon>Caldisericota/Cryosericota group</taxon>
        <taxon>Candidatus Cryosericota</taxon>
        <taxon>Candidatus Cryosericia</taxon>
        <taxon>Candidatus Cryosericales</taxon>
        <taxon>Candidatus Cryosericaceae</taxon>
        <taxon>Candidatus Cryosericum</taxon>
    </lineage>
</organism>
<dbReference type="NCBIfam" id="NF041117">
    <property type="entry name" value="CBASS_cyclase_b"/>
    <property type="match status" value="1"/>
</dbReference>
<dbReference type="SUPFAM" id="SSF81301">
    <property type="entry name" value="Nucleotidyltransferase"/>
    <property type="match status" value="1"/>
</dbReference>
<protein>
    <submittedName>
        <fullName evidence="3">Nucleotidyltransferase</fullName>
    </submittedName>
</protein>
<evidence type="ECO:0000256" key="1">
    <source>
        <dbReference type="ARBA" id="ARBA00023118"/>
    </source>
</evidence>
<accession>A0A398CZJ1</accession>
<dbReference type="GO" id="GO:0051607">
    <property type="term" value="P:defense response to virus"/>
    <property type="evidence" value="ECO:0007669"/>
    <property type="project" value="UniProtKB-KW"/>
</dbReference>
<evidence type="ECO:0000313" key="2">
    <source>
        <dbReference type="EMBL" id="RIE07640.1"/>
    </source>
</evidence>
<evidence type="ECO:0000313" key="5">
    <source>
        <dbReference type="Proteomes" id="UP000266489"/>
    </source>
</evidence>
<dbReference type="InterPro" id="IPR006116">
    <property type="entry name" value="NT_2-5OAS_ClassI-CCAase"/>
</dbReference>
<dbReference type="EMBL" id="QXIU01000224">
    <property type="protein sequence ID" value="RIE07640.1"/>
    <property type="molecule type" value="Genomic_DNA"/>
</dbReference>
<dbReference type="AlphaFoldDB" id="A0A398D3L6"/>
<dbReference type="InterPro" id="IPR043519">
    <property type="entry name" value="NT_sf"/>
</dbReference>
<dbReference type="Pfam" id="PF18144">
    <property type="entry name" value="SMODS"/>
    <property type="match status" value="1"/>
</dbReference>
<dbReference type="Proteomes" id="UP000266260">
    <property type="component" value="Unassembled WGS sequence"/>
</dbReference>
<keyword evidence="4" id="KW-1185">Reference proteome</keyword>
<keyword evidence="3" id="KW-0808">Transferase</keyword>
<dbReference type="Gene3D" id="3.30.460.10">
    <property type="entry name" value="Beta Polymerase, domain 2"/>
    <property type="match status" value="1"/>
</dbReference>
<evidence type="ECO:0000313" key="3">
    <source>
        <dbReference type="EMBL" id="RIE10116.1"/>
    </source>
</evidence>
<accession>A0A398D3L6</accession>
<gene>
    <name evidence="2" type="ORF">SMC5_09155</name>
    <name evidence="3" type="ORF">SMC6_01745</name>
</gene>
<dbReference type="GO" id="GO:0016779">
    <property type="term" value="F:nucleotidyltransferase activity"/>
    <property type="evidence" value="ECO:0007669"/>
    <property type="project" value="InterPro"/>
</dbReference>
<evidence type="ECO:0000313" key="4">
    <source>
        <dbReference type="Proteomes" id="UP000266260"/>
    </source>
</evidence>
<comment type="caution">
    <text evidence="3">The sequence shown here is derived from an EMBL/GenBank/DDBJ whole genome shotgun (WGS) entry which is preliminary data.</text>
</comment>
<dbReference type="EMBL" id="QXIT01000033">
    <property type="protein sequence ID" value="RIE10116.1"/>
    <property type="molecule type" value="Genomic_DNA"/>
</dbReference>
<reference evidence="4 5" key="1">
    <citation type="submission" date="2018-09" db="EMBL/GenBank/DDBJ databases">
        <title>Discovery and Ecogenomic Context for Candidatus Cryosericales, a Global Caldiserica Order Active in Thawing Permafrost.</title>
        <authorList>
            <person name="Martinez M.A."/>
            <person name="Woodcroft B.J."/>
            <person name="Ignacio Espinoza J.C."/>
            <person name="Zayed A."/>
            <person name="Singleton C.M."/>
            <person name="Boyd J."/>
            <person name="Li Y.-F."/>
            <person name="Purvine S."/>
            <person name="Maughan H."/>
            <person name="Hodgkins S.B."/>
            <person name="Anderson D."/>
            <person name="Sederholm M."/>
            <person name="Temperton B."/>
            <person name="Saleska S.R."/>
            <person name="Tyson G.W."/>
            <person name="Rich V.I."/>
        </authorList>
    </citation>
    <scope>NUCLEOTIDE SEQUENCE [LARGE SCALE GENOMIC DNA]</scope>
    <source>
        <strain evidence="2 5">SMC5</strain>
        <strain evidence="3 4">SMC6</strain>
    </source>
</reference>
<sequence>MATTVSASFQKLKEDIEITGLQTSDVSTRQNNVRDVVAGDMDVLGSFLTGSYSRSTLIAPLPEADIDVFVVLDPKYFERNGQASLLDKTRRALLKTYTRTPKVSRNGQAVTITFTDFAVDVVPAFNRSGGGYLIPDSIHNVWIETDPRVHVKAMIDANAIHNGDLVPVVKMIKCWNRNIGYDFVSFYLELLAIKVFANVTISNYSSGMRFFFDKGREAIRYSVKDPAGYGKPVQGFRNCQTAEDAVRRFETAHTDAIVAEQYAKDGYSEKAIDEWRNVFGDYFPAYG</sequence>
<proteinExistence type="predicted"/>
<keyword evidence="1" id="KW-0051">Antiviral defense</keyword>
<name>A0A398D3L6_9BACT</name>
<dbReference type="CDD" id="cd05400">
    <property type="entry name" value="NT_2-5OAS_ClassI-CCAase"/>
    <property type="match status" value="1"/>
</dbReference>